<sequence>MAEIPSTPADGNEKVLLVPAIANTAAPTVAELTAPGVVDISCYLTGDGWSPSLSEQVITDERKCSKQTFEQPGRSQRGLDVTYIDNTNAPNEATDNKAKATLVPGVAQYVVVRRGQDFEDAIAAGDKVTVSPIKAGQYNELPGAANEVLKISQKLFITGKTQVSVAVAA</sequence>
<reference evidence="1 2" key="1">
    <citation type="submission" date="2018-09" db="EMBL/GenBank/DDBJ databases">
        <authorList>
            <person name="Ulbrich M.C."/>
            <person name="Stoner T.H."/>
            <person name="Garlena R.A."/>
            <person name="Russell D.A."/>
            <person name="Pope W.H."/>
            <person name="Jacobs-Sera D."/>
            <person name="Hatfull G.F."/>
        </authorList>
    </citation>
    <scope>NUCLEOTIDE SEQUENCE [LARGE SCALE GENOMIC DNA]</scope>
</reference>
<dbReference type="Pfam" id="PF25595">
    <property type="entry name" value="Phage_TTP_16"/>
    <property type="match status" value="1"/>
</dbReference>
<organism evidence="1 2">
    <name type="scientific">Arthrobacter phage Hestia</name>
    <dbReference type="NCBI Taxonomy" id="2419609"/>
    <lineage>
        <taxon>Viruses</taxon>
        <taxon>Duplodnaviria</taxon>
        <taxon>Heunggongvirae</taxon>
        <taxon>Uroviricota</taxon>
        <taxon>Caudoviricetes</taxon>
        <taxon>Hestiavirus</taxon>
        <taxon>Hestiavirus hestia</taxon>
    </lineage>
</organism>
<evidence type="ECO:0000313" key="1">
    <source>
        <dbReference type="EMBL" id="AYR00895.1"/>
    </source>
</evidence>
<accession>A0A3G3M3B6</accession>
<protein>
    <submittedName>
        <fullName evidence="1">Major tail protein</fullName>
    </submittedName>
</protein>
<dbReference type="GeneID" id="77931800"/>
<gene>
    <name evidence="1" type="primary">15</name>
    <name evidence="1" type="ORF">PBI_HESTIA_15</name>
</gene>
<keyword evidence="2" id="KW-1185">Reference proteome</keyword>
<dbReference type="RefSeq" id="YP_010655926.1">
    <property type="nucleotide sequence ID" value="NC_070833.1"/>
</dbReference>
<name>A0A3G3M3B6_9CAUD</name>
<dbReference type="Proteomes" id="UP000270301">
    <property type="component" value="Segment"/>
</dbReference>
<dbReference type="InterPro" id="IPR058009">
    <property type="entry name" value="TTP_Phage_16"/>
</dbReference>
<dbReference type="EMBL" id="MH910036">
    <property type="protein sequence ID" value="AYR00895.1"/>
    <property type="molecule type" value="Genomic_DNA"/>
</dbReference>
<evidence type="ECO:0000313" key="2">
    <source>
        <dbReference type="Proteomes" id="UP000270301"/>
    </source>
</evidence>
<dbReference type="KEGG" id="vg:77931800"/>
<proteinExistence type="predicted"/>